<comment type="catalytic activity">
    <reaction evidence="2">
        <text>L-methionyl-[protein] + [thioredoxin]-disulfide + H2O = L-methionyl-(S)-S-oxide-[protein] + [thioredoxin]-dithiol</text>
        <dbReference type="Rhea" id="RHEA:14217"/>
        <dbReference type="Rhea" id="RHEA-COMP:10698"/>
        <dbReference type="Rhea" id="RHEA-COMP:10700"/>
        <dbReference type="Rhea" id="RHEA-COMP:12313"/>
        <dbReference type="Rhea" id="RHEA-COMP:12315"/>
        <dbReference type="ChEBI" id="CHEBI:15377"/>
        <dbReference type="ChEBI" id="CHEBI:16044"/>
        <dbReference type="ChEBI" id="CHEBI:29950"/>
        <dbReference type="ChEBI" id="CHEBI:44120"/>
        <dbReference type="ChEBI" id="CHEBI:50058"/>
        <dbReference type="EC" id="1.8.4.11"/>
    </reaction>
</comment>
<comment type="function">
    <text evidence="2">Has an important function as a repair enzyme for proteins that have been inactivated by oxidation. Catalyzes the reversible oxidation-reduction of methionine sulfoxide in proteins to methionine.</text>
</comment>
<dbReference type="Gene3D" id="3.30.1060.10">
    <property type="entry name" value="Peptide methionine sulphoxide reductase MsrA"/>
    <property type="match status" value="1"/>
</dbReference>
<reference evidence="4 5" key="1">
    <citation type="submission" date="2018-07" db="EMBL/GenBank/DDBJ databases">
        <title>Genome sequences of Haloplanus salinus JCM 18368T.</title>
        <authorList>
            <person name="Kim Y.B."/>
            <person name="Roh S.W."/>
        </authorList>
    </citation>
    <scope>NUCLEOTIDE SEQUENCE [LARGE SCALE GENOMIC DNA]</scope>
    <source>
        <strain evidence="4 5">JCM 18368</strain>
    </source>
</reference>
<dbReference type="InterPro" id="IPR002569">
    <property type="entry name" value="Met_Sox_Rdtase_MsrA_dom"/>
</dbReference>
<dbReference type="PANTHER" id="PTHR43774">
    <property type="entry name" value="PEPTIDE METHIONINE SULFOXIDE REDUCTASE"/>
    <property type="match status" value="1"/>
</dbReference>
<gene>
    <name evidence="2 4" type="primary">msrA</name>
    <name evidence="4" type="ORF">DU504_05800</name>
</gene>
<evidence type="ECO:0000256" key="1">
    <source>
        <dbReference type="ARBA" id="ARBA00023002"/>
    </source>
</evidence>
<protein>
    <recommendedName>
        <fullName evidence="2">Peptide methionine sulfoxide reductase MsrA</fullName>
        <shortName evidence="2">Protein-methionine-S-oxide reductase</shortName>
        <ecNumber evidence="2">1.8.4.11</ecNumber>
    </recommendedName>
    <alternativeName>
        <fullName evidence="2">Peptide-methionine (S)-S-oxide reductase</fullName>
        <shortName evidence="2">Peptide Met(O) reductase</shortName>
    </alternativeName>
</protein>
<comment type="catalytic activity">
    <reaction evidence="2">
        <text>[thioredoxin]-disulfide + L-methionine + H2O = L-methionine (S)-S-oxide + [thioredoxin]-dithiol</text>
        <dbReference type="Rhea" id="RHEA:19993"/>
        <dbReference type="Rhea" id="RHEA-COMP:10698"/>
        <dbReference type="Rhea" id="RHEA-COMP:10700"/>
        <dbReference type="ChEBI" id="CHEBI:15377"/>
        <dbReference type="ChEBI" id="CHEBI:29950"/>
        <dbReference type="ChEBI" id="CHEBI:50058"/>
        <dbReference type="ChEBI" id="CHEBI:57844"/>
        <dbReference type="ChEBI" id="CHEBI:58772"/>
        <dbReference type="EC" id="1.8.4.11"/>
    </reaction>
</comment>
<evidence type="ECO:0000259" key="3">
    <source>
        <dbReference type="Pfam" id="PF01625"/>
    </source>
</evidence>
<feature type="domain" description="Peptide methionine sulphoxide reductase MsrA" evidence="3">
    <location>
        <begin position="25"/>
        <end position="175"/>
    </location>
</feature>
<dbReference type="OrthoDB" id="7150at2157"/>
<dbReference type="GO" id="GO:0033744">
    <property type="term" value="F:L-methionine:thioredoxin-disulfide S-oxidoreductase activity"/>
    <property type="evidence" value="ECO:0007669"/>
    <property type="project" value="RHEA"/>
</dbReference>
<accession>A0A368NC25</accession>
<name>A0A368NC25_9EURY</name>
<comment type="similarity">
    <text evidence="2">Belongs to the MsrA Met sulfoxide reductase family.</text>
</comment>
<dbReference type="GO" id="GO:0008113">
    <property type="term" value="F:peptide-methionine (S)-S-oxide reductase activity"/>
    <property type="evidence" value="ECO:0007669"/>
    <property type="project" value="UniProtKB-UniRule"/>
</dbReference>
<dbReference type="Proteomes" id="UP000252189">
    <property type="component" value="Unassembled WGS sequence"/>
</dbReference>
<keyword evidence="5" id="KW-1185">Reference proteome</keyword>
<evidence type="ECO:0000313" key="4">
    <source>
        <dbReference type="EMBL" id="RCU46859.1"/>
    </source>
</evidence>
<sequence>MIVRRLRPSVTDDHDHDHDHELELATLAGGCFWCLEAPFQELDGVRAVTSGYAGGHVDDPTYEQVCSGSTGHAEVVRIEYDPGRISYTDLLTVFFALHDPTTEDRQGPDVGSQYRSAVFTHDDEQREVAAATIERLADDYDDPIVTEVEPLDAFYPAEDYHQDYYANNPQRAYCQMQIRPKMEKVRELFAERVAND</sequence>
<dbReference type="NCBIfam" id="TIGR00401">
    <property type="entry name" value="msrA"/>
    <property type="match status" value="1"/>
</dbReference>
<dbReference type="EC" id="1.8.4.11" evidence="2"/>
<dbReference type="InterPro" id="IPR036509">
    <property type="entry name" value="Met_Sox_Rdtase_MsrA_sf"/>
</dbReference>
<dbReference type="Pfam" id="PF01625">
    <property type="entry name" value="PMSR"/>
    <property type="match status" value="1"/>
</dbReference>
<evidence type="ECO:0000256" key="2">
    <source>
        <dbReference type="HAMAP-Rule" id="MF_01401"/>
    </source>
</evidence>
<evidence type="ECO:0000313" key="5">
    <source>
        <dbReference type="Proteomes" id="UP000252189"/>
    </source>
</evidence>
<organism evidence="4 5">
    <name type="scientific">Haloplanus salinus</name>
    <dbReference type="NCBI Taxonomy" id="1126245"/>
    <lineage>
        <taxon>Archaea</taxon>
        <taxon>Methanobacteriati</taxon>
        <taxon>Methanobacteriota</taxon>
        <taxon>Stenosarchaea group</taxon>
        <taxon>Halobacteria</taxon>
        <taxon>Halobacteriales</taxon>
        <taxon>Haloferacaceae</taxon>
        <taxon>Haloplanus</taxon>
    </lineage>
</organism>
<dbReference type="PANTHER" id="PTHR43774:SF1">
    <property type="entry name" value="PEPTIDE METHIONINE SULFOXIDE REDUCTASE MSRA 2"/>
    <property type="match status" value="1"/>
</dbReference>
<dbReference type="HAMAP" id="MF_01401">
    <property type="entry name" value="MsrA"/>
    <property type="match status" value="1"/>
</dbReference>
<feature type="active site" evidence="2">
    <location>
        <position position="31"/>
    </location>
</feature>
<keyword evidence="1 2" id="KW-0560">Oxidoreductase</keyword>
<dbReference type="AlphaFoldDB" id="A0A368NC25"/>
<comment type="caution">
    <text evidence="4">The sequence shown here is derived from an EMBL/GenBank/DDBJ whole genome shotgun (WGS) entry which is preliminary data.</text>
</comment>
<dbReference type="EMBL" id="QPHM01000001">
    <property type="protein sequence ID" value="RCU46859.1"/>
    <property type="molecule type" value="Genomic_DNA"/>
</dbReference>
<dbReference type="SUPFAM" id="SSF55068">
    <property type="entry name" value="Peptide methionine sulfoxide reductase"/>
    <property type="match status" value="1"/>
</dbReference>
<proteinExistence type="inferred from homology"/>